<reference evidence="1" key="1">
    <citation type="submission" date="2022-09" db="EMBL/GenBank/DDBJ databases">
        <title>Tahibacter sp. nov., isolated from a fresh water.</title>
        <authorList>
            <person name="Baek J.H."/>
            <person name="Lee J.K."/>
            <person name="Kim J.M."/>
            <person name="Jeon C.O."/>
        </authorList>
    </citation>
    <scope>NUCLEOTIDE SEQUENCE</scope>
    <source>
        <strain evidence="1">W38</strain>
    </source>
</reference>
<sequence length="215" mass="23011">MSWLTVRYIVTSAPYENLTISNCLSEKMSSTSATAGDSIMTHATRQDWSWLRNTFWYCPAPDMLALQTQSESTFAWVVDQTVWHITGYRDGYFWGVASTLLTPMGETPDASGKNDSTFYASITPEGRVHITFVRSALSTTVGTGTVATDGDAASFVMQMSSGPGSSLVVHWARMALVQPGDPAWVRLPGAGVSVPDMVGDIAAPTPVGGDEGQAS</sequence>
<evidence type="ECO:0000313" key="1">
    <source>
        <dbReference type="EMBL" id="UXI67057.1"/>
    </source>
</evidence>
<accession>A0ABY6BBW6</accession>
<name>A0ABY6BBW6_9GAMM</name>
<dbReference type="EMBL" id="CP104694">
    <property type="protein sequence ID" value="UXI67057.1"/>
    <property type="molecule type" value="Genomic_DNA"/>
</dbReference>
<keyword evidence="2" id="KW-1185">Reference proteome</keyword>
<proteinExistence type="predicted"/>
<gene>
    <name evidence="1" type="ORF">N4264_20230</name>
</gene>
<evidence type="ECO:0000313" key="2">
    <source>
        <dbReference type="Proteomes" id="UP001064632"/>
    </source>
</evidence>
<organism evidence="1 2">
    <name type="scientific">Tahibacter amnicola</name>
    <dbReference type="NCBI Taxonomy" id="2976241"/>
    <lineage>
        <taxon>Bacteria</taxon>
        <taxon>Pseudomonadati</taxon>
        <taxon>Pseudomonadota</taxon>
        <taxon>Gammaproteobacteria</taxon>
        <taxon>Lysobacterales</taxon>
        <taxon>Rhodanobacteraceae</taxon>
        <taxon>Tahibacter</taxon>
    </lineage>
</organism>
<dbReference type="RefSeq" id="WP_261694033.1">
    <property type="nucleotide sequence ID" value="NZ_CP104694.1"/>
</dbReference>
<protein>
    <submittedName>
        <fullName evidence="1">Uncharacterized protein</fullName>
    </submittedName>
</protein>
<dbReference type="Proteomes" id="UP001064632">
    <property type="component" value="Chromosome"/>
</dbReference>